<dbReference type="InterPro" id="IPR055414">
    <property type="entry name" value="LRR_R13L4/SHOC2-like"/>
</dbReference>
<evidence type="ECO:0000256" key="3">
    <source>
        <dbReference type="ARBA" id="ARBA00022475"/>
    </source>
</evidence>
<keyword evidence="10" id="KW-0325">Glycoprotein</keyword>
<feature type="chain" id="PRO_5044793509" evidence="12">
    <location>
        <begin position="18"/>
        <end position="1110"/>
    </location>
</feature>
<evidence type="ECO:0000259" key="13">
    <source>
        <dbReference type="Pfam" id="PF08263"/>
    </source>
</evidence>
<dbReference type="SUPFAM" id="SSF52058">
    <property type="entry name" value="L domain-like"/>
    <property type="match status" value="3"/>
</dbReference>
<keyword evidence="4" id="KW-0433">Leucine-rich repeat</keyword>
<evidence type="ECO:0000256" key="12">
    <source>
        <dbReference type="SAM" id="SignalP"/>
    </source>
</evidence>
<keyword evidence="5 11" id="KW-0812">Transmembrane</keyword>
<keyword evidence="16" id="KW-1185">Reference proteome</keyword>
<dbReference type="PANTHER" id="PTHR48004:SF58">
    <property type="entry name" value="OS01G0162200 PROTEIN"/>
    <property type="match status" value="1"/>
</dbReference>
<dbReference type="AlphaFoldDB" id="A0ABD1GE91"/>
<evidence type="ECO:0000256" key="8">
    <source>
        <dbReference type="ARBA" id="ARBA00022989"/>
    </source>
</evidence>
<evidence type="ECO:0000313" key="16">
    <source>
        <dbReference type="Proteomes" id="UP001567538"/>
    </source>
</evidence>
<evidence type="ECO:0000256" key="9">
    <source>
        <dbReference type="ARBA" id="ARBA00023136"/>
    </source>
</evidence>
<gene>
    <name evidence="15" type="ORF">AAHA92_26540</name>
</gene>
<evidence type="ECO:0000256" key="6">
    <source>
        <dbReference type="ARBA" id="ARBA00022729"/>
    </source>
</evidence>
<dbReference type="Gene3D" id="3.80.10.10">
    <property type="entry name" value="Ribonuclease Inhibitor"/>
    <property type="match status" value="5"/>
</dbReference>
<evidence type="ECO:0000256" key="2">
    <source>
        <dbReference type="ARBA" id="ARBA00009592"/>
    </source>
</evidence>
<feature type="domain" description="Disease resistance R13L4/SHOC-2-like LRR" evidence="14">
    <location>
        <begin position="106"/>
        <end position="294"/>
    </location>
</feature>
<dbReference type="FunFam" id="3.80.10.10:FF:000095">
    <property type="entry name" value="LRR receptor-like serine/threonine-protein kinase GSO1"/>
    <property type="match status" value="1"/>
</dbReference>
<comment type="caution">
    <text evidence="15">The sequence shown here is derived from an EMBL/GenBank/DDBJ whole genome shotgun (WGS) entry which is preliminary data.</text>
</comment>
<evidence type="ECO:0000256" key="5">
    <source>
        <dbReference type="ARBA" id="ARBA00022692"/>
    </source>
</evidence>
<proteinExistence type="inferred from homology"/>
<dbReference type="PRINTS" id="PR00019">
    <property type="entry name" value="LEURICHRPT"/>
</dbReference>
<dbReference type="InterPro" id="IPR003591">
    <property type="entry name" value="Leu-rich_rpt_typical-subtyp"/>
</dbReference>
<dbReference type="Pfam" id="PF23598">
    <property type="entry name" value="LRR_14"/>
    <property type="match status" value="1"/>
</dbReference>
<evidence type="ECO:0000256" key="10">
    <source>
        <dbReference type="ARBA" id="ARBA00023180"/>
    </source>
</evidence>
<evidence type="ECO:0000256" key="1">
    <source>
        <dbReference type="ARBA" id="ARBA00004162"/>
    </source>
</evidence>
<keyword evidence="6 12" id="KW-0732">Signal</keyword>
<dbReference type="InterPro" id="IPR052941">
    <property type="entry name" value="StomDev_PlantInt_Reg"/>
</dbReference>
<keyword evidence="3" id="KW-1003">Cell membrane</keyword>
<dbReference type="Pfam" id="PF13855">
    <property type="entry name" value="LRR_8"/>
    <property type="match status" value="3"/>
</dbReference>
<reference evidence="15 16" key="1">
    <citation type="submission" date="2024-06" db="EMBL/GenBank/DDBJ databases">
        <title>A chromosome level genome sequence of Diviner's sage (Salvia divinorum).</title>
        <authorList>
            <person name="Ford S.A."/>
            <person name="Ro D.-K."/>
            <person name="Ness R.W."/>
            <person name="Phillips M.A."/>
        </authorList>
    </citation>
    <scope>NUCLEOTIDE SEQUENCE [LARGE SCALE GENOMIC DNA]</scope>
    <source>
        <strain evidence="15">SAF-2024a</strain>
        <tissue evidence="15">Leaf</tissue>
    </source>
</reference>
<evidence type="ECO:0000256" key="4">
    <source>
        <dbReference type="ARBA" id="ARBA00022614"/>
    </source>
</evidence>
<dbReference type="InterPro" id="IPR001611">
    <property type="entry name" value="Leu-rich_rpt"/>
</dbReference>
<organism evidence="15 16">
    <name type="scientific">Salvia divinorum</name>
    <name type="common">Maria pastora</name>
    <name type="synonym">Diviner's sage</name>
    <dbReference type="NCBI Taxonomy" id="28513"/>
    <lineage>
        <taxon>Eukaryota</taxon>
        <taxon>Viridiplantae</taxon>
        <taxon>Streptophyta</taxon>
        <taxon>Embryophyta</taxon>
        <taxon>Tracheophyta</taxon>
        <taxon>Spermatophyta</taxon>
        <taxon>Magnoliopsida</taxon>
        <taxon>eudicotyledons</taxon>
        <taxon>Gunneridae</taxon>
        <taxon>Pentapetalae</taxon>
        <taxon>asterids</taxon>
        <taxon>lamiids</taxon>
        <taxon>Lamiales</taxon>
        <taxon>Lamiaceae</taxon>
        <taxon>Nepetoideae</taxon>
        <taxon>Mentheae</taxon>
        <taxon>Salviinae</taxon>
        <taxon>Salvia</taxon>
        <taxon>Salvia subgen. Calosphace</taxon>
    </lineage>
</organism>
<feature type="signal peptide" evidence="12">
    <location>
        <begin position="1"/>
        <end position="17"/>
    </location>
</feature>
<dbReference type="InterPro" id="IPR013210">
    <property type="entry name" value="LRR_N_plant-typ"/>
</dbReference>
<dbReference type="FunFam" id="3.80.10.10:FF:000111">
    <property type="entry name" value="LRR receptor-like serine/threonine-protein kinase ERECTA"/>
    <property type="match status" value="1"/>
</dbReference>
<feature type="transmembrane region" description="Helical" evidence="11">
    <location>
        <begin position="1047"/>
        <end position="1070"/>
    </location>
</feature>
<keyword evidence="8 11" id="KW-1133">Transmembrane helix</keyword>
<dbReference type="EMBL" id="JBEAFC010000009">
    <property type="protein sequence ID" value="KAL1542443.1"/>
    <property type="molecule type" value="Genomic_DNA"/>
</dbReference>
<keyword evidence="9 11" id="KW-0472">Membrane</keyword>
<keyword evidence="7" id="KW-0677">Repeat</keyword>
<evidence type="ECO:0000256" key="11">
    <source>
        <dbReference type="SAM" id="Phobius"/>
    </source>
</evidence>
<accession>A0ABD1GE91</accession>
<comment type="subcellular location">
    <subcellularLocation>
        <location evidence="1">Cell membrane</location>
        <topology evidence="1">Single-pass membrane protein</topology>
    </subcellularLocation>
</comment>
<evidence type="ECO:0000259" key="14">
    <source>
        <dbReference type="Pfam" id="PF23598"/>
    </source>
</evidence>
<dbReference type="Pfam" id="PF08263">
    <property type="entry name" value="LRRNT_2"/>
    <property type="match status" value="1"/>
</dbReference>
<dbReference type="GO" id="GO:0005886">
    <property type="term" value="C:plasma membrane"/>
    <property type="evidence" value="ECO:0007669"/>
    <property type="project" value="UniProtKB-SubCell"/>
</dbReference>
<dbReference type="PANTHER" id="PTHR48004">
    <property type="entry name" value="OS01G0149700 PROTEIN"/>
    <property type="match status" value="1"/>
</dbReference>
<feature type="domain" description="Leucine-rich repeat-containing N-terminal plant-type" evidence="13">
    <location>
        <begin position="34"/>
        <end position="70"/>
    </location>
</feature>
<dbReference type="InterPro" id="IPR032675">
    <property type="entry name" value="LRR_dom_sf"/>
</dbReference>
<dbReference type="SMART" id="SM00369">
    <property type="entry name" value="LRR_TYP"/>
    <property type="match status" value="15"/>
</dbReference>
<name>A0ABD1GE91_SALDI</name>
<comment type="similarity">
    <text evidence="2">Belongs to the RLP family.</text>
</comment>
<dbReference type="SUPFAM" id="SSF52047">
    <property type="entry name" value="RNI-like"/>
    <property type="match status" value="1"/>
</dbReference>
<dbReference type="Proteomes" id="UP001567538">
    <property type="component" value="Unassembled WGS sequence"/>
</dbReference>
<dbReference type="GO" id="GO:0051707">
    <property type="term" value="P:response to other organism"/>
    <property type="evidence" value="ECO:0007669"/>
    <property type="project" value="UniProtKB-ARBA"/>
</dbReference>
<dbReference type="FunFam" id="3.80.10.10:FF:000041">
    <property type="entry name" value="LRR receptor-like serine/threonine-protein kinase ERECTA"/>
    <property type="match status" value="2"/>
</dbReference>
<dbReference type="GO" id="GO:0006952">
    <property type="term" value="P:defense response"/>
    <property type="evidence" value="ECO:0007669"/>
    <property type="project" value="UniProtKB-ARBA"/>
</dbReference>
<evidence type="ECO:0000313" key="15">
    <source>
        <dbReference type="EMBL" id="KAL1542443.1"/>
    </source>
</evidence>
<sequence>MLSSLLFFICILTSSCTFTTHSYNNKCLRHQEILLLKLKHELIFDSSRSTKLVRWNGSVECCLWHGVECDASGYVVSLHLDGEAISGGVRDSSSLFRFKYLQKLNLAYNYFDYTHHIPKGIGNLTYLTHLNLSNAGFVGQVPAEISSLTRLVSLDISKDIYFGSTLSLEHPNLEMLVQNLTELRELHLDEVYISSLHESENWVHIISSHLPNLTSLSLADCNLFGPLPKSFSKLHSLSILRLDRNNLSTVALHDLLTNFPSLTALTLSGCSLKGSIPSTFANLTKLSHVDLSVNSLTGPLPSTLFANLTKLSHVDLSFNSLTGSLPSTLFANLTKLSHVDLSFNSLTGSLPSTLFANLTKLSHVDFSENSLTGSLPSTLFANLTKLSHVDLSVNSLTGPLPSTLFANLTKLSHVDLSFNSLTGSLPSTLFANLTKLSHVDLSDNSLTGSLPSTFFEGLSNLVHLDLSVNSFSGNIPRSLFALPSLLELDLSDNQFNGTFQLDHFRSLPNLTLLDPSGNSLSIDAGNVNSSSYGGLQLKGFEFIKHLDLSNNSIAGEIPSWIWGTQLEYLDLSFNLLTNLQKPYYIPPTLYTIYLQSNQLRDELHLPVSFESELYSLNLADNKLSGSIPTFICNATQLIDLDLSGNKLSGSIPTCLGNATQLETLDLSGNKLSGSIPTCLCNATQLSHLDLYGNKLSGSIPTCLCNATLIDLDLSGNKLSGSIPACLLINIRVIDLSGNNISGGIPPFPLQMIGFLDLSQNYISGSIPDIFPTDCGLTYLYLNNNTLEGKIPKSLGRCTQLKYMNVGNNMMNDTFPCMLSPTLRVLVLHSNRFHGQVRCHISWLNLQILDISSNHFSGSLESINFSSWMAMELPSDGKLRDGNYDDMYSSGLTLIVKGQMMELYKIWADFSTIDLSSNSFYGKIPNAIGNLTSLHQLNFSHNSLNGSIPKSFGQLKNLESLDLSVNQLAGQIPEELGGLTFLSKLNLSYNKFVGVIPKGRQIQTFSADSYEGNSGLCGFPLDTSCSNTSVPPPPGYDENGEEKREIEWEYVCAAVGYVVGVGSIVWLLLFCRSFREKYFGKIEEVVEGMFVARDMRRRRARRAAARNRVSR</sequence>
<dbReference type="Pfam" id="PF00560">
    <property type="entry name" value="LRR_1"/>
    <property type="match status" value="8"/>
</dbReference>
<protein>
    <submittedName>
        <fullName evidence="15">Receptor-like protein 35</fullName>
    </submittedName>
</protein>
<evidence type="ECO:0000256" key="7">
    <source>
        <dbReference type="ARBA" id="ARBA00022737"/>
    </source>
</evidence>
<dbReference type="SMART" id="SM00365">
    <property type="entry name" value="LRR_SD22"/>
    <property type="match status" value="7"/>
</dbReference>